<dbReference type="AlphaFoldDB" id="A0AA96V5E6"/>
<proteinExistence type="predicted"/>
<feature type="region of interest" description="Disordered" evidence="1">
    <location>
        <begin position="384"/>
        <end position="407"/>
    </location>
</feature>
<sequence length="407" mass="47265">MSKDNSDFFKVKNEWSAAKDELLACYLKPYFAKIVFTRHPVQYIDCFSGKGMFEDGTNGSPIIALDIAIECLEKTKSTFAKIDMTFIEMVHADDLKTNLDKYSKSVPELKTSIISGKYEDYIEKLLQRKQKDNVFLYIDPFGIKAIDFSIFDRLSKKNFYSLELLINLNSFGFIREACRVMKVSFDIVLDDFFIESAVSESLEGSIQILTMIAGGDYWKEIINDMKNGVIDGYEAEKIFAEEYCRQLKMRFKYVLDMPVRLKQGHRPKYRMIHATNHEDGCLLMNENMYNRWQTKILKLQSGGQQKLFPEDSENNIIDYDFIKSKLLEMVKSNEDESGIEINILLAEFISKHGARYSTKDIRDQVKILDNENKIEIFRVPAKTKTGKDSSFWEPDKKQSLKIKAKKK</sequence>
<gene>
    <name evidence="2" type="ORF">MsAc7_09030</name>
</gene>
<dbReference type="RefSeq" id="WP_338103386.1">
    <property type="nucleotide sequence ID" value="NZ_CP131060.1"/>
</dbReference>
<evidence type="ECO:0000256" key="1">
    <source>
        <dbReference type="SAM" id="MobiDB-lite"/>
    </source>
</evidence>
<protein>
    <recommendedName>
        <fullName evidence="4">Three-Cys-motif partner protein TcmP</fullName>
    </recommendedName>
</protein>
<dbReference type="NCBIfam" id="TIGR04474">
    <property type="entry name" value="tcm_partner"/>
    <property type="match status" value="1"/>
</dbReference>
<dbReference type="InterPro" id="IPR031009">
    <property type="entry name" value="Tcm_partner"/>
</dbReference>
<dbReference type="GeneID" id="89230014"/>
<name>A0AA96V5E6_9EURY</name>
<evidence type="ECO:0008006" key="4">
    <source>
        <dbReference type="Google" id="ProtNLM"/>
    </source>
</evidence>
<dbReference type="EMBL" id="CP131060">
    <property type="protein sequence ID" value="WNY25353.1"/>
    <property type="molecule type" value="Genomic_DNA"/>
</dbReference>
<dbReference type="Proteomes" id="UP001303587">
    <property type="component" value="Chromosome"/>
</dbReference>
<organism evidence="2 3">
    <name type="scientific">Methanolapillus millepedarum</name>
    <dbReference type="NCBI Taxonomy" id="3028296"/>
    <lineage>
        <taxon>Archaea</taxon>
        <taxon>Methanobacteriati</taxon>
        <taxon>Methanobacteriota</taxon>
        <taxon>Stenosarchaea group</taxon>
        <taxon>Methanomicrobia</taxon>
        <taxon>Methanosarcinales</taxon>
        <taxon>Methanosarcinaceae</taxon>
        <taxon>Methanolapillus</taxon>
    </lineage>
</organism>
<evidence type="ECO:0000313" key="2">
    <source>
        <dbReference type="EMBL" id="WNY25353.1"/>
    </source>
</evidence>
<reference evidence="2 3" key="1">
    <citation type="submission" date="2023-07" db="EMBL/GenBank/DDBJ databases">
        <title>Closed genoem sequence of Methanosarcinaceae archaeon Ac7.</title>
        <authorList>
            <person name="Poehlein A."/>
            <person name="Protasov E."/>
            <person name="Platt K."/>
            <person name="Reeh H."/>
            <person name="Daniel R."/>
            <person name="Brune A."/>
        </authorList>
    </citation>
    <scope>NUCLEOTIDE SEQUENCE [LARGE SCALE GENOMIC DNA]</scope>
    <source>
        <strain evidence="2 3">Ac7</strain>
    </source>
</reference>
<keyword evidence="3" id="KW-1185">Reference proteome</keyword>
<accession>A0AA96V5E6</accession>
<evidence type="ECO:0000313" key="3">
    <source>
        <dbReference type="Proteomes" id="UP001303587"/>
    </source>
</evidence>